<dbReference type="Gene3D" id="3.40.50.300">
    <property type="entry name" value="P-loop containing nucleotide triphosphate hydrolases"/>
    <property type="match status" value="1"/>
</dbReference>
<proteinExistence type="predicted"/>
<dbReference type="Pfam" id="PF12848">
    <property type="entry name" value="ABC_tran_Xtn"/>
    <property type="match status" value="1"/>
</dbReference>
<protein>
    <submittedName>
        <fullName evidence="5">ABC transporter F family member 3-like protein</fullName>
    </submittedName>
</protein>
<dbReference type="PROSITE" id="PS00211">
    <property type="entry name" value="ABC_TRANSPORTER_1"/>
    <property type="match status" value="1"/>
</dbReference>
<reference evidence="5 6" key="2">
    <citation type="journal article" date="2017" name="Front. Plant Sci.">
        <title>Gene Classification and Mining of Molecular Markers Useful in Red Clover (Trifolium pratense) Breeding.</title>
        <authorList>
            <person name="Istvanek J."/>
            <person name="Dluhosova J."/>
            <person name="Dluhos P."/>
            <person name="Patkova L."/>
            <person name="Nedelnik J."/>
            <person name="Repkova J."/>
        </authorList>
    </citation>
    <scope>NUCLEOTIDE SEQUENCE [LARGE SCALE GENOMIC DNA]</scope>
    <source>
        <strain evidence="6">cv. Tatra</strain>
        <tissue evidence="5">Young leaves</tissue>
    </source>
</reference>
<reference evidence="5 6" key="1">
    <citation type="journal article" date="2014" name="Am. J. Bot.">
        <title>Genome assembly and annotation for red clover (Trifolium pratense; Fabaceae).</title>
        <authorList>
            <person name="Istvanek J."/>
            <person name="Jaros M."/>
            <person name="Krenek A."/>
            <person name="Repkova J."/>
        </authorList>
    </citation>
    <scope>NUCLEOTIDE SEQUENCE [LARGE SCALE GENOMIC DNA]</scope>
    <source>
        <strain evidence="6">cv. Tatra</strain>
        <tissue evidence="5">Young leaves</tissue>
    </source>
</reference>
<dbReference type="InterPro" id="IPR003439">
    <property type="entry name" value="ABC_transporter-like_ATP-bd"/>
</dbReference>
<dbReference type="Proteomes" id="UP000236291">
    <property type="component" value="Unassembled WGS sequence"/>
</dbReference>
<evidence type="ECO:0000259" key="4">
    <source>
        <dbReference type="PROSITE" id="PS50893"/>
    </source>
</evidence>
<evidence type="ECO:0000256" key="3">
    <source>
        <dbReference type="ARBA" id="ARBA00022840"/>
    </source>
</evidence>
<accession>A0A2K3N689</accession>
<sequence length="289" mass="31880">TFIDKFRYNAKRASLVQSRIKALDRLGHVDAIINDPDYKFEFPTPDDRPGAPIISFSDASFGYPGGPILFRNLNFGIDLDSRIAMVGPNGIGKSTILKLIAGELQPSSGTVFRSAKVRIAVFSQHHVDGLDLSSNPLLYMMRCYPGVPEQKLRGHLGSFGVTGNLALQPMYTLSGGQKSRVAFAKITFKKPHIILLDEPSNHLGKYAESIEFVFFCIMFILISSHLKMDLDAVEALIQGLVLFQGGILMVSHDEHLISGSVEELWIVSEGRVAPFHGSFGEYKKILHSS</sequence>
<feature type="non-terminal residue" evidence="5">
    <location>
        <position position="1"/>
    </location>
</feature>
<gene>
    <name evidence="5" type="ORF">L195_g021775</name>
</gene>
<keyword evidence="2" id="KW-0547">Nucleotide-binding</keyword>
<evidence type="ECO:0000256" key="2">
    <source>
        <dbReference type="ARBA" id="ARBA00022741"/>
    </source>
</evidence>
<comment type="caution">
    <text evidence="5">The sequence shown here is derived from an EMBL/GenBank/DDBJ whole genome shotgun (WGS) entry which is preliminary data.</text>
</comment>
<dbReference type="CDD" id="cd03221">
    <property type="entry name" value="ABCF_EF-3"/>
    <property type="match status" value="1"/>
</dbReference>
<dbReference type="InterPro" id="IPR050611">
    <property type="entry name" value="ABCF"/>
</dbReference>
<dbReference type="InterPro" id="IPR003593">
    <property type="entry name" value="AAA+_ATPase"/>
</dbReference>
<keyword evidence="1" id="KW-0677">Repeat</keyword>
<dbReference type="ExpressionAtlas" id="A0A2K3N689">
    <property type="expression patterns" value="baseline"/>
</dbReference>
<dbReference type="InterPro" id="IPR032781">
    <property type="entry name" value="ABC_tran_Xtn"/>
</dbReference>
<dbReference type="InterPro" id="IPR017871">
    <property type="entry name" value="ABC_transporter-like_CS"/>
</dbReference>
<dbReference type="PANTHER" id="PTHR19211">
    <property type="entry name" value="ATP-BINDING TRANSPORT PROTEIN-RELATED"/>
    <property type="match status" value="1"/>
</dbReference>
<feature type="domain" description="ABC transporter" evidence="4">
    <location>
        <begin position="54"/>
        <end position="269"/>
    </location>
</feature>
<dbReference type="GO" id="GO:0016887">
    <property type="term" value="F:ATP hydrolysis activity"/>
    <property type="evidence" value="ECO:0007669"/>
    <property type="project" value="InterPro"/>
</dbReference>
<dbReference type="STRING" id="57577.A0A2K3N689"/>
<dbReference type="AlphaFoldDB" id="A0A2K3N689"/>
<evidence type="ECO:0000313" key="5">
    <source>
        <dbReference type="EMBL" id="PNX98526.1"/>
    </source>
</evidence>
<dbReference type="Pfam" id="PF00005">
    <property type="entry name" value="ABC_tran"/>
    <property type="match status" value="1"/>
</dbReference>
<dbReference type="GO" id="GO:0005524">
    <property type="term" value="F:ATP binding"/>
    <property type="evidence" value="ECO:0007669"/>
    <property type="project" value="UniProtKB-KW"/>
</dbReference>
<dbReference type="PANTHER" id="PTHR19211:SF117">
    <property type="entry name" value="ATP-BINDING CASSETTE SUB-FAMILY F MEMBER 3"/>
    <property type="match status" value="1"/>
</dbReference>
<evidence type="ECO:0000256" key="1">
    <source>
        <dbReference type="ARBA" id="ARBA00022737"/>
    </source>
</evidence>
<keyword evidence="3" id="KW-0067">ATP-binding</keyword>
<dbReference type="InterPro" id="IPR027417">
    <property type="entry name" value="P-loop_NTPase"/>
</dbReference>
<name>A0A2K3N689_TRIPR</name>
<dbReference type="SMART" id="SM00382">
    <property type="entry name" value="AAA"/>
    <property type="match status" value="1"/>
</dbReference>
<dbReference type="EMBL" id="ASHM01016744">
    <property type="protein sequence ID" value="PNX98526.1"/>
    <property type="molecule type" value="Genomic_DNA"/>
</dbReference>
<dbReference type="FunFam" id="3.40.50.300:FF:001092">
    <property type="entry name" value="ATP-binding cassette sub-family F member 2"/>
    <property type="match status" value="1"/>
</dbReference>
<evidence type="ECO:0000313" key="6">
    <source>
        <dbReference type="Proteomes" id="UP000236291"/>
    </source>
</evidence>
<dbReference type="SUPFAM" id="SSF52540">
    <property type="entry name" value="P-loop containing nucleoside triphosphate hydrolases"/>
    <property type="match status" value="1"/>
</dbReference>
<dbReference type="PROSITE" id="PS50893">
    <property type="entry name" value="ABC_TRANSPORTER_2"/>
    <property type="match status" value="1"/>
</dbReference>
<organism evidence="5 6">
    <name type="scientific">Trifolium pratense</name>
    <name type="common">Red clover</name>
    <dbReference type="NCBI Taxonomy" id="57577"/>
    <lineage>
        <taxon>Eukaryota</taxon>
        <taxon>Viridiplantae</taxon>
        <taxon>Streptophyta</taxon>
        <taxon>Embryophyta</taxon>
        <taxon>Tracheophyta</taxon>
        <taxon>Spermatophyta</taxon>
        <taxon>Magnoliopsida</taxon>
        <taxon>eudicotyledons</taxon>
        <taxon>Gunneridae</taxon>
        <taxon>Pentapetalae</taxon>
        <taxon>rosids</taxon>
        <taxon>fabids</taxon>
        <taxon>Fabales</taxon>
        <taxon>Fabaceae</taxon>
        <taxon>Papilionoideae</taxon>
        <taxon>50 kb inversion clade</taxon>
        <taxon>NPAAA clade</taxon>
        <taxon>Hologalegina</taxon>
        <taxon>IRL clade</taxon>
        <taxon>Trifolieae</taxon>
        <taxon>Trifolium</taxon>
    </lineage>
</organism>